<evidence type="ECO:0000313" key="3">
    <source>
        <dbReference type="EMBL" id="RKO92217.1"/>
    </source>
</evidence>
<gene>
    <name evidence="3" type="ORF">BDK51DRAFT_44514</name>
</gene>
<protein>
    <recommendedName>
        <fullName evidence="2">Bulb-type lectin domain-containing protein</fullName>
    </recommendedName>
</protein>
<dbReference type="PROSITE" id="PS50231">
    <property type="entry name" value="RICIN_B_LECTIN"/>
    <property type="match status" value="1"/>
</dbReference>
<evidence type="ECO:0000313" key="4">
    <source>
        <dbReference type="Proteomes" id="UP000269721"/>
    </source>
</evidence>
<dbReference type="Pfam" id="PF00652">
    <property type="entry name" value="Ricin_B_lectin"/>
    <property type="match status" value="1"/>
</dbReference>
<evidence type="ECO:0000259" key="2">
    <source>
        <dbReference type="PROSITE" id="PS50927"/>
    </source>
</evidence>
<organism evidence="3 4">
    <name type="scientific">Blyttiomyces helicus</name>
    <dbReference type="NCBI Taxonomy" id="388810"/>
    <lineage>
        <taxon>Eukaryota</taxon>
        <taxon>Fungi</taxon>
        <taxon>Fungi incertae sedis</taxon>
        <taxon>Chytridiomycota</taxon>
        <taxon>Chytridiomycota incertae sedis</taxon>
        <taxon>Chytridiomycetes</taxon>
        <taxon>Chytridiomycetes incertae sedis</taxon>
        <taxon>Blyttiomyces</taxon>
    </lineage>
</organism>
<dbReference type="Gene3D" id="2.90.10.10">
    <property type="entry name" value="Bulb-type lectin domain"/>
    <property type="match status" value="3"/>
</dbReference>
<dbReference type="SUPFAM" id="SSF51110">
    <property type="entry name" value="alpha-D-mannose-specific plant lectins"/>
    <property type="match status" value="2"/>
</dbReference>
<dbReference type="AlphaFoldDB" id="A0A4V1IS39"/>
<proteinExistence type="predicted"/>
<dbReference type="PROSITE" id="PS50927">
    <property type="entry name" value="BULB_LECTIN"/>
    <property type="match status" value="1"/>
</dbReference>
<dbReference type="Gene3D" id="2.80.10.50">
    <property type="match status" value="1"/>
</dbReference>
<feature type="compositionally biased region" description="Polar residues" evidence="1">
    <location>
        <begin position="185"/>
        <end position="204"/>
    </location>
</feature>
<dbReference type="OrthoDB" id="2163152at2759"/>
<accession>A0A4V1IS39</accession>
<dbReference type="InterPro" id="IPR001480">
    <property type="entry name" value="Bulb-type_lectin_dom"/>
</dbReference>
<feature type="region of interest" description="Disordered" evidence="1">
    <location>
        <begin position="184"/>
        <end position="204"/>
    </location>
</feature>
<dbReference type="InterPro" id="IPR000772">
    <property type="entry name" value="Ricin_B_lectin"/>
</dbReference>
<dbReference type="InterPro" id="IPR036426">
    <property type="entry name" value="Bulb-type_lectin_dom_sf"/>
</dbReference>
<dbReference type="EMBL" id="KZ994731">
    <property type="protein sequence ID" value="RKO92217.1"/>
    <property type="molecule type" value="Genomic_DNA"/>
</dbReference>
<sequence length="702" mass="74715">MTGAVASQIVEYIPDYDELNPSRIAKRAPLPSVPMGSEQAINDLTHHMMTNFPTDLTVKLPNNTKLMGQSTFHSQGHSLVYHILEEEISPLQIIEDVGILEAKIMGCLIGGVNPCATGTNNLYAVATFGLNFTQWDRYLMKNMTGPFTQNNYWVRDEYDLSRLRIHLDSSSSYANGHGYVKHLNNETSPLGRRQSSSGSLPTNANPDTIVCTGNSASNAPLPGLSQGQSLISRNGLFWAIMQGDGNFVIYTKSGSIWSTRTNGKGVSPYSMNLAYDGTLNVLSGNGVKLWTSNVSLSPLGCTASGCSYGISNLVMQDDGNLVIYVSIFGGPLGAIWSTNTWSIMSTLTSYGITIFSNANLVSGMLNTLWLDIPGKNTAPGTAMWVDIGNGGWNQMWTLNAQQQLVSTTPSGSLCLDAGNSPTAQSPVITAICSITELGQRWTYVNGILFTLGGLCMDAKGAVASPHTPIMVDTCNGGSNQQWGVQVSSLVVTSQGGAVNLPSASTIMSPSGSYHLSLQPDGNLVVYSSAGPPVWASQTDHGTEITEQWNTGDTRTVWNTTYIPVIDPSETSLPNTTFPAEQCMICRAEEGNPALGIPINCFPSPTNNPDNQNCMLSSAGLSPISVPSGLGLFMVALNVPSSYIEPVVMISTPGIGSSVLTLRDMIIVVPPSTYACTSSNTSMVPVPAYLVVGLFILVKGILP</sequence>
<name>A0A4V1IS39_9FUNG</name>
<dbReference type="InterPro" id="IPR035992">
    <property type="entry name" value="Ricin_B-like_lectins"/>
</dbReference>
<dbReference type="SUPFAM" id="SSF50370">
    <property type="entry name" value="Ricin B-like lectins"/>
    <property type="match status" value="1"/>
</dbReference>
<dbReference type="SMART" id="SM00458">
    <property type="entry name" value="RICIN"/>
    <property type="match status" value="1"/>
</dbReference>
<dbReference type="Proteomes" id="UP000269721">
    <property type="component" value="Unassembled WGS sequence"/>
</dbReference>
<feature type="domain" description="Bulb-type lectin" evidence="2">
    <location>
        <begin position="215"/>
        <end position="336"/>
    </location>
</feature>
<reference evidence="4" key="1">
    <citation type="journal article" date="2018" name="Nat. Microbiol.">
        <title>Leveraging single-cell genomics to expand the fungal tree of life.</title>
        <authorList>
            <person name="Ahrendt S.R."/>
            <person name="Quandt C.A."/>
            <person name="Ciobanu D."/>
            <person name="Clum A."/>
            <person name="Salamov A."/>
            <person name="Andreopoulos B."/>
            <person name="Cheng J.F."/>
            <person name="Woyke T."/>
            <person name="Pelin A."/>
            <person name="Henrissat B."/>
            <person name="Reynolds N.K."/>
            <person name="Benny G.L."/>
            <person name="Smith M.E."/>
            <person name="James T.Y."/>
            <person name="Grigoriev I.V."/>
        </authorList>
    </citation>
    <scope>NUCLEOTIDE SEQUENCE [LARGE SCALE GENOMIC DNA]</scope>
</reference>
<keyword evidence="4" id="KW-1185">Reference proteome</keyword>
<evidence type="ECO:0000256" key="1">
    <source>
        <dbReference type="SAM" id="MobiDB-lite"/>
    </source>
</evidence>